<dbReference type="Gene3D" id="1.20.272.10">
    <property type="match status" value="1"/>
</dbReference>
<dbReference type="PANTHER" id="PTHR11669">
    <property type="entry name" value="REPLICATION FACTOR C / DNA POLYMERASE III GAMMA-TAU SUBUNIT"/>
    <property type="match status" value="1"/>
</dbReference>
<name>A0A2T9ZAS6_9FUNG</name>
<dbReference type="CDD" id="cd18140">
    <property type="entry name" value="HLD_clamp_RFC"/>
    <property type="match status" value="1"/>
</dbReference>
<keyword evidence="4" id="KW-0067">ATP-binding</keyword>
<dbReference type="STRING" id="133381.A0A2T9ZAS6"/>
<dbReference type="GO" id="GO:0003677">
    <property type="term" value="F:DNA binding"/>
    <property type="evidence" value="ECO:0007669"/>
    <property type="project" value="InterPro"/>
</dbReference>
<protein>
    <recommendedName>
        <fullName evidence="5">Replication factor C C-terminal domain-containing protein</fullName>
    </recommendedName>
</protein>
<dbReference type="InterPro" id="IPR050238">
    <property type="entry name" value="DNA_Rep/Repair_Clamp_Loader"/>
</dbReference>
<dbReference type="PANTHER" id="PTHR11669:SF5">
    <property type="entry name" value="REPLICATION FACTOR C SUBUNIT 2"/>
    <property type="match status" value="1"/>
</dbReference>
<organism evidence="6 7">
    <name type="scientific">Smittium megazygosporum</name>
    <dbReference type="NCBI Taxonomy" id="133381"/>
    <lineage>
        <taxon>Eukaryota</taxon>
        <taxon>Fungi</taxon>
        <taxon>Fungi incertae sedis</taxon>
        <taxon>Zoopagomycota</taxon>
        <taxon>Kickxellomycotina</taxon>
        <taxon>Harpellomycetes</taxon>
        <taxon>Harpellales</taxon>
        <taxon>Legeriomycetaceae</taxon>
        <taxon>Smittium</taxon>
    </lineage>
</organism>
<dbReference type="GO" id="GO:0006271">
    <property type="term" value="P:DNA strand elongation involved in DNA replication"/>
    <property type="evidence" value="ECO:0007669"/>
    <property type="project" value="UniProtKB-ARBA"/>
</dbReference>
<dbReference type="InterPro" id="IPR047854">
    <property type="entry name" value="RFC_lid"/>
</dbReference>
<dbReference type="InterPro" id="IPR013748">
    <property type="entry name" value="Rep_factorC_C"/>
</dbReference>
<dbReference type="Gene3D" id="1.10.8.60">
    <property type="match status" value="1"/>
</dbReference>
<comment type="caution">
    <text evidence="6">The sequence shown here is derived from an EMBL/GenBank/DDBJ whole genome shotgun (WGS) entry which is preliminary data.</text>
</comment>
<proteinExistence type="inferred from homology"/>
<evidence type="ECO:0000256" key="2">
    <source>
        <dbReference type="ARBA" id="ARBA00022705"/>
    </source>
</evidence>
<dbReference type="GO" id="GO:0031389">
    <property type="term" value="C:Rad17 RFC-like complex"/>
    <property type="evidence" value="ECO:0007669"/>
    <property type="project" value="TreeGrafter"/>
</dbReference>
<dbReference type="SUPFAM" id="SSF52540">
    <property type="entry name" value="P-loop containing nucleoside triphosphate hydrolases"/>
    <property type="match status" value="1"/>
</dbReference>
<dbReference type="GO" id="GO:0031390">
    <property type="term" value="C:Ctf18 RFC-like complex"/>
    <property type="evidence" value="ECO:0007669"/>
    <property type="project" value="TreeGrafter"/>
</dbReference>
<feature type="domain" description="Replication factor C C-terminal" evidence="5">
    <location>
        <begin position="187"/>
        <end position="271"/>
    </location>
</feature>
<gene>
    <name evidence="6" type="ORF">BB560_003876</name>
</gene>
<reference evidence="6 7" key="1">
    <citation type="journal article" date="2018" name="MBio">
        <title>Comparative Genomics Reveals the Core Gene Toolbox for the Fungus-Insect Symbiosis.</title>
        <authorList>
            <person name="Wang Y."/>
            <person name="Stata M."/>
            <person name="Wang W."/>
            <person name="Stajich J.E."/>
            <person name="White M.M."/>
            <person name="Moncalvo J.M."/>
        </authorList>
    </citation>
    <scope>NUCLEOTIDE SEQUENCE [LARGE SCALE GENOMIC DNA]</scope>
    <source>
        <strain evidence="6 7">SC-DP-2</strain>
    </source>
</reference>
<keyword evidence="2" id="KW-0235">DNA replication</keyword>
<evidence type="ECO:0000256" key="1">
    <source>
        <dbReference type="ARBA" id="ARBA00005378"/>
    </source>
</evidence>
<dbReference type="AlphaFoldDB" id="A0A2T9ZAS6"/>
<comment type="similarity">
    <text evidence="1">Belongs to the activator 1 small subunits family.</text>
</comment>
<evidence type="ECO:0000313" key="6">
    <source>
        <dbReference type="EMBL" id="PVV01688.1"/>
    </source>
</evidence>
<dbReference type="Proteomes" id="UP000245609">
    <property type="component" value="Unassembled WGS sequence"/>
</dbReference>
<dbReference type="GO" id="GO:0005524">
    <property type="term" value="F:ATP binding"/>
    <property type="evidence" value="ECO:0007669"/>
    <property type="project" value="UniProtKB-KW"/>
</dbReference>
<dbReference type="EMBL" id="MBFS01000881">
    <property type="protein sequence ID" value="PVV01688.1"/>
    <property type="molecule type" value="Genomic_DNA"/>
</dbReference>
<dbReference type="GO" id="GO:0003689">
    <property type="term" value="F:DNA clamp loader activity"/>
    <property type="evidence" value="ECO:0007669"/>
    <property type="project" value="TreeGrafter"/>
</dbReference>
<dbReference type="OrthoDB" id="4199794at2759"/>
<dbReference type="Pfam" id="PF08542">
    <property type="entry name" value="Rep_fac_C"/>
    <property type="match status" value="1"/>
</dbReference>
<sequence length="277" mass="30957">MVEGQNGYSLPWVEKYRPEKISDIVGNEERVAGDREDNEHNVLGEGIVRATGAQRGVTLGPGQHKIIVLDEADNMTPGAQQALRRIMEIYSETTRFALACNISSKIIEPIQSRCAILRFGKLENEMILKRLVEISKFENVKYTDDGLAAILFTADGDMRQAINNLQSTSLATGLVSQDNVFKICDQPHPTTILKIIELANQGKVNESLAVVSQLWDFGYSALDIVTTFFRVVRDLDTLPELKKLDYIREIGFTHLRVIEGVQSLLQISALSFSKTLF</sequence>
<dbReference type="GO" id="GO:0005663">
    <property type="term" value="C:DNA replication factor C complex"/>
    <property type="evidence" value="ECO:0007669"/>
    <property type="project" value="TreeGrafter"/>
</dbReference>
<dbReference type="SUPFAM" id="SSF48019">
    <property type="entry name" value="post-AAA+ oligomerization domain-like"/>
    <property type="match status" value="1"/>
</dbReference>
<dbReference type="GO" id="GO:0031391">
    <property type="term" value="C:Elg1 RFC-like complex"/>
    <property type="evidence" value="ECO:0007669"/>
    <property type="project" value="TreeGrafter"/>
</dbReference>
<evidence type="ECO:0000259" key="5">
    <source>
        <dbReference type="Pfam" id="PF08542"/>
    </source>
</evidence>
<dbReference type="GO" id="GO:0006281">
    <property type="term" value="P:DNA repair"/>
    <property type="evidence" value="ECO:0007669"/>
    <property type="project" value="TreeGrafter"/>
</dbReference>
<evidence type="ECO:0000313" key="7">
    <source>
        <dbReference type="Proteomes" id="UP000245609"/>
    </source>
</evidence>
<dbReference type="InterPro" id="IPR027417">
    <property type="entry name" value="P-loop_NTPase"/>
</dbReference>
<keyword evidence="3" id="KW-0547">Nucleotide-binding</keyword>
<evidence type="ECO:0000256" key="4">
    <source>
        <dbReference type="ARBA" id="ARBA00022840"/>
    </source>
</evidence>
<dbReference type="Pfam" id="PF13177">
    <property type="entry name" value="DNA_pol3_delta2"/>
    <property type="match status" value="1"/>
</dbReference>
<dbReference type="FunFam" id="1.10.8.60:FF:000012">
    <property type="entry name" value="Replication factor C subunit 4"/>
    <property type="match status" value="1"/>
</dbReference>
<dbReference type="InterPro" id="IPR008921">
    <property type="entry name" value="DNA_pol3_clamp-load_cplx_C"/>
</dbReference>
<accession>A0A2T9ZAS6</accession>
<keyword evidence="7" id="KW-1185">Reference proteome</keyword>
<dbReference type="Gene3D" id="3.40.50.300">
    <property type="entry name" value="P-loop containing nucleotide triphosphate hydrolases"/>
    <property type="match status" value="1"/>
</dbReference>
<evidence type="ECO:0000256" key="3">
    <source>
        <dbReference type="ARBA" id="ARBA00022741"/>
    </source>
</evidence>